<feature type="compositionally biased region" description="Low complexity" evidence="1">
    <location>
        <begin position="130"/>
        <end position="142"/>
    </location>
</feature>
<evidence type="ECO:0000313" key="2">
    <source>
        <dbReference type="EMBL" id="MFB9952552.1"/>
    </source>
</evidence>
<reference evidence="2 3" key="1">
    <citation type="submission" date="2024-09" db="EMBL/GenBank/DDBJ databases">
        <authorList>
            <person name="Sun Q."/>
            <person name="Mori K."/>
        </authorList>
    </citation>
    <scope>NUCLEOTIDE SEQUENCE [LARGE SCALE GENOMIC DNA]</scope>
    <source>
        <strain evidence="2 3">TBRC 4938</strain>
    </source>
</reference>
<protein>
    <submittedName>
        <fullName evidence="2">NYN domain-containing protein</fullName>
    </submittedName>
</protein>
<keyword evidence="3" id="KW-1185">Reference proteome</keyword>
<proteinExistence type="predicted"/>
<gene>
    <name evidence="2" type="ORF">ACFFP0_27220</name>
</gene>
<dbReference type="EMBL" id="JBHMAA010000035">
    <property type="protein sequence ID" value="MFB9952552.1"/>
    <property type="molecule type" value="Genomic_DNA"/>
</dbReference>
<dbReference type="CDD" id="cd18722">
    <property type="entry name" value="PIN_NicB-like"/>
    <property type="match status" value="1"/>
</dbReference>
<organism evidence="2 3">
    <name type="scientific">Rhizobium puerariae</name>
    <dbReference type="NCBI Taxonomy" id="1585791"/>
    <lineage>
        <taxon>Bacteria</taxon>
        <taxon>Pseudomonadati</taxon>
        <taxon>Pseudomonadota</taxon>
        <taxon>Alphaproteobacteria</taxon>
        <taxon>Hyphomicrobiales</taxon>
        <taxon>Rhizobiaceae</taxon>
        <taxon>Rhizobium/Agrobacterium group</taxon>
        <taxon>Rhizobium</taxon>
    </lineage>
</organism>
<comment type="caution">
    <text evidence="2">The sequence shown here is derived from an EMBL/GenBank/DDBJ whole genome shotgun (WGS) entry which is preliminary data.</text>
</comment>
<evidence type="ECO:0000256" key="1">
    <source>
        <dbReference type="SAM" id="MobiDB-lite"/>
    </source>
</evidence>
<feature type="region of interest" description="Disordered" evidence="1">
    <location>
        <begin position="120"/>
        <end position="142"/>
    </location>
</feature>
<evidence type="ECO:0000313" key="3">
    <source>
        <dbReference type="Proteomes" id="UP001589692"/>
    </source>
</evidence>
<name>A0ABV6ARR3_9HYPH</name>
<accession>A0ABV6ARR3</accession>
<dbReference type="Proteomes" id="UP001589692">
    <property type="component" value="Unassembled WGS sequence"/>
</dbReference>
<sequence length="142" mass="15775">MPALRTRVYIDGYNLYYGCLRKTPFKWLDVLSLFETQILPSILYRPAPDADPATMALHPDCAIKYFTAKIIESAAKGEDSVSSQAQYHNALTTHCGGRLSFVMGHYRSIRPISISFPPTTRSAGRAIATRSRSGSSRKSSRT</sequence>
<dbReference type="RefSeq" id="WP_377265357.1">
    <property type="nucleotide sequence ID" value="NZ_JBHMAA010000035.1"/>
</dbReference>